<dbReference type="InterPro" id="IPR025889">
    <property type="entry name" value="GSP17M-like_dom"/>
</dbReference>
<proteinExistence type="predicted"/>
<name>A0ABY1QMQ8_9BURK</name>
<feature type="domain" description="DUF2382" evidence="1">
    <location>
        <begin position="156"/>
        <end position="266"/>
    </location>
</feature>
<dbReference type="Pfam" id="PF09557">
    <property type="entry name" value="DUF2382"/>
    <property type="match status" value="1"/>
</dbReference>
<sequence>MDQTVIGVFDTYEHAERAQQQLISRGFSANDVQVRAHGADLSGAGRSGTTATTTTTTDHDVGFMDSVRNFFSDLFGPDADDAGHYSEAVRRGGAVVAVTVSDESRVDSAREALAATGAVDIEKRVAEWKESGYQGYSPAAAPYTRDEIAQERSRVIPVVEEELEVGKRQVDLGSVRVVSRMVETPVNESVTLREEHASIERRPVDRPASEADLANFGGESIEVRETAEKAVVNKTARVVEEVSVGKTATERTEQVSDTVRKTVVDVQNDGRNTGAGISGSMMGTTADNMAATNTSADYDDAFRSDWNTRYASMGGSYDDYAPAYRYGSTLGADTRYKGRSWDEIESDARNDWQTRYPNSTWENFKAAVRHGWERVSGQR</sequence>
<evidence type="ECO:0000313" key="4">
    <source>
        <dbReference type="Proteomes" id="UP001158049"/>
    </source>
</evidence>
<evidence type="ECO:0000259" key="1">
    <source>
        <dbReference type="Pfam" id="PF09557"/>
    </source>
</evidence>
<organism evidence="3 4">
    <name type="scientific">Noviherbaspirillum suwonense</name>
    <dbReference type="NCBI Taxonomy" id="1224511"/>
    <lineage>
        <taxon>Bacteria</taxon>
        <taxon>Pseudomonadati</taxon>
        <taxon>Pseudomonadota</taxon>
        <taxon>Betaproteobacteria</taxon>
        <taxon>Burkholderiales</taxon>
        <taxon>Oxalobacteraceae</taxon>
        <taxon>Noviherbaspirillum</taxon>
    </lineage>
</organism>
<accession>A0ABY1QMQ8</accession>
<feature type="domain" description="General stress protein 17M-like" evidence="2">
    <location>
        <begin position="5"/>
        <end position="92"/>
    </location>
</feature>
<dbReference type="PANTHER" id="PTHR38463">
    <property type="entry name" value="STRESS RESPONSE PROTEIN YSNF"/>
    <property type="match status" value="1"/>
</dbReference>
<dbReference type="PANTHER" id="PTHR38463:SF1">
    <property type="entry name" value="STRESS RESPONSE PROTEIN YSNF"/>
    <property type="match status" value="1"/>
</dbReference>
<gene>
    <name evidence="3" type="ORF">SAMN06295970_12348</name>
</gene>
<dbReference type="InterPro" id="IPR052967">
    <property type="entry name" value="Stress_Response_Assoc"/>
</dbReference>
<reference evidence="3 4" key="1">
    <citation type="submission" date="2017-05" db="EMBL/GenBank/DDBJ databases">
        <authorList>
            <person name="Varghese N."/>
            <person name="Submissions S."/>
        </authorList>
    </citation>
    <scope>NUCLEOTIDE SEQUENCE [LARGE SCALE GENOMIC DNA]</scope>
    <source>
        <strain evidence="3 4">DSM 26001</strain>
    </source>
</reference>
<keyword evidence="4" id="KW-1185">Reference proteome</keyword>
<dbReference type="EMBL" id="FXUL01000023">
    <property type="protein sequence ID" value="SMP75721.1"/>
    <property type="molecule type" value="Genomic_DNA"/>
</dbReference>
<dbReference type="Proteomes" id="UP001158049">
    <property type="component" value="Unassembled WGS sequence"/>
</dbReference>
<dbReference type="Pfam" id="PF11181">
    <property type="entry name" value="YflT"/>
    <property type="match status" value="1"/>
</dbReference>
<protein>
    <submittedName>
        <fullName evidence="3">Conserved domain-containing protein</fullName>
    </submittedName>
</protein>
<dbReference type="InterPro" id="IPR019060">
    <property type="entry name" value="DUF2382"/>
</dbReference>
<evidence type="ECO:0000313" key="3">
    <source>
        <dbReference type="EMBL" id="SMP75721.1"/>
    </source>
</evidence>
<comment type="caution">
    <text evidence="3">The sequence shown here is derived from an EMBL/GenBank/DDBJ whole genome shotgun (WGS) entry which is preliminary data.</text>
</comment>
<dbReference type="RefSeq" id="WP_283444668.1">
    <property type="nucleotide sequence ID" value="NZ_FXUL01000023.1"/>
</dbReference>
<evidence type="ECO:0000259" key="2">
    <source>
        <dbReference type="Pfam" id="PF11181"/>
    </source>
</evidence>